<reference evidence="2" key="1">
    <citation type="journal article" date="2022" name="Mol. Ecol. Resour.">
        <title>The genomes of chicory, endive, great burdock and yacon provide insights into Asteraceae palaeo-polyploidization history and plant inulin production.</title>
        <authorList>
            <person name="Fan W."/>
            <person name="Wang S."/>
            <person name="Wang H."/>
            <person name="Wang A."/>
            <person name="Jiang F."/>
            <person name="Liu H."/>
            <person name="Zhao H."/>
            <person name="Xu D."/>
            <person name="Zhang Y."/>
        </authorList>
    </citation>
    <scope>NUCLEOTIDE SEQUENCE [LARGE SCALE GENOMIC DNA]</scope>
    <source>
        <strain evidence="2">cv. Yunnan</strain>
    </source>
</reference>
<organism evidence="1 2">
    <name type="scientific">Smallanthus sonchifolius</name>
    <dbReference type="NCBI Taxonomy" id="185202"/>
    <lineage>
        <taxon>Eukaryota</taxon>
        <taxon>Viridiplantae</taxon>
        <taxon>Streptophyta</taxon>
        <taxon>Embryophyta</taxon>
        <taxon>Tracheophyta</taxon>
        <taxon>Spermatophyta</taxon>
        <taxon>Magnoliopsida</taxon>
        <taxon>eudicotyledons</taxon>
        <taxon>Gunneridae</taxon>
        <taxon>Pentapetalae</taxon>
        <taxon>asterids</taxon>
        <taxon>campanulids</taxon>
        <taxon>Asterales</taxon>
        <taxon>Asteraceae</taxon>
        <taxon>Asteroideae</taxon>
        <taxon>Heliantheae alliance</taxon>
        <taxon>Millerieae</taxon>
        <taxon>Smallanthus</taxon>
    </lineage>
</organism>
<dbReference type="Proteomes" id="UP001056120">
    <property type="component" value="Linkage Group LG08"/>
</dbReference>
<name>A0ACB9IPC9_9ASTR</name>
<reference evidence="1 2" key="2">
    <citation type="journal article" date="2022" name="Mol. Ecol. Resour.">
        <title>The genomes of chicory, endive, great burdock and yacon provide insights into Asteraceae paleo-polyploidization history and plant inulin production.</title>
        <authorList>
            <person name="Fan W."/>
            <person name="Wang S."/>
            <person name="Wang H."/>
            <person name="Wang A."/>
            <person name="Jiang F."/>
            <person name="Liu H."/>
            <person name="Zhao H."/>
            <person name="Xu D."/>
            <person name="Zhang Y."/>
        </authorList>
    </citation>
    <scope>NUCLEOTIDE SEQUENCE [LARGE SCALE GENOMIC DNA]</scope>
    <source>
        <strain evidence="2">cv. Yunnan</strain>
        <tissue evidence="1">Leaves</tissue>
    </source>
</reference>
<gene>
    <name evidence="1" type="ORF">L1987_25210</name>
</gene>
<sequence length="136" mass="15616">MFLREPIFGSNDGYRRSLGFGLAGEQYKIVMLSGVRVAHVLTVRSGEWRLCADVPPWKSRAETTFGDYIHWVSADVDVVIWRFDIDNEIFTQLLNTPADIFEKSLHSNYAPPQLGIVDGKLCIYPLFEKWRLGESY</sequence>
<dbReference type="EMBL" id="CM042025">
    <property type="protein sequence ID" value="KAI3809240.1"/>
    <property type="molecule type" value="Genomic_DNA"/>
</dbReference>
<evidence type="ECO:0000313" key="2">
    <source>
        <dbReference type="Proteomes" id="UP001056120"/>
    </source>
</evidence>
<protein>
    <submittedName>
        <fullName evidence="1">Uncharacterized protein</fullName>
    </submittedName>
</protein>
<accession>A0ACB9IPC9</accession>
<comment type="caution">
    <text evidence="1">The sequence shown here is derived from an EMBL/GenBank/DDBJ whole genome shotgun (WGS) entry which is preliminary data.</text>
</comment>
<evidence type="ECO:0000313" key="1">
    <source>
        <dbReference type="EMBL" id="KAI3809240.1"/>
    </source>
</evidence>
<proteinExistence type="predicted"/>
<keyword evidence="2" id="KW-1185">Reference proteome</keyword>